<dbReference type="Proteomes" id="UP000290407">
    <property type="component" value="Unassembled WGS sequence"/>
</dbReference>
<evidence type="ECO:0000256" key="2">
    <source>
        <dbReference type="ARBA" id="ARBA00022448"/>
    </source>
</evidence>
<organism evidence="10 11">
    <name type="scientific">Spirosoma sordidisoli</name>
    <dbReference type="NCBI Taxonomy" id="2502893"/>
    <lineage>
        <taxon>Bacteria</taxon>
        <taxon>Pseudomonadati</taxon>
        <taxon>Bacteroidota</taxon>
        <taxon>Cytophagia</taxon>
        <taxon>Cytophagales</taxon>
        <taxon>Cytophagaceae</taxon>
        <taxon>Spirosoma</taxon>
    </lineage>
</organism>
<sequence length="299" mass="33628">MLLNRPIPFSFLLGKIKYEILSVFVFANLMFTLRHYVGLEFLSIPLAIPALMGTCISLLLAFRTNQAYERWWEARVVWGGIVNDSRILIRQLLTFLPDETVPANIVQMLAQRQIGWCYVLGKTLRGQPTQSAIKTYIPVSEQAGVLGATHQPLAVLQGHANQLRYLYRAGYLTDLQLVQVDATLTRLTDAMGRCERIKNTVFPRTYTFYLQVFIILFTAMLPFGFVENLFFVEVPLVTLIGSAFFLIEKSAIQLQDPFENRPTDTPVTAIAKGIEVSLNQLSGAAVAEQSTAPPTYFIL</sequence>
<keyword evidence="11" id="KW-1185">Reference proteome</keyword>
<evidence type="ECO:0000313" key="10">
    <source>
        <dbReference type="EMBL" id="RYC66447.1"/>
    </source>
</evidence>
<keyword evidence="7 9" id="KW-0472">Membrane</keyword>
<feature type="transmembrane region" description="Helical" evidence="9">
    <location>
        <begin position="206"/>
        <end position="223"/>
    </location>
</feature>
<evidence type="ECO:0000313" key="11">
    <source>
        <dbReference type="Proteomes" id="UP000290407"/>
    </source>
</evidence>
<comment type="similarity">
    <text evidence="8">Belongs to the anion channel-forming bestrophin (TC 1.A.46) family.</text>
</comment>
<evidence type="ECO:0000256" key="1">
    <source>
        <dbReference type="ARBA" id="ARBA00004651"/>
    </source>
</evidence>
<keyword evidence="3" id="KW-1003">Cell membrane</keyword>
<evidence type="ECO:0000256" key="9">
    <source>
        <dbReference type="SAM" id="Phobius"/>
    </source>
</evidence>
<feature type="transmembrane region" description="Helical" evidence="9">
    <location>
        <begin position="229"/>
        <end position="247"/>
    </location>
</feature>
<keyword evidence="4 9" id="KW-0812">Transmembrane</keyword>
<comment type="caution">
    <text evidence="10">The sequence shown here is derived from an EMBL/GenBank/DDBJ whole genome shotgun (WGS) entry which is preliminary data.</text>
</comment>
<evidence type="ECO:0000256" key="6">
    <source>
        <dbReference type="ARBA" id="ARBA00023065"/>
    </source>
</evidence>
<dbReference type="PANTHER" id="PTHR33281">
    <property type="entry name" value="UPF0187 PROTEIN YNEE"/>
    <property type="match status" value="1"/>
</dbReference>
<dbReference type="RefSeq" id="WP_129606548.1">
    <property type="nucleotide sequence ID" value="NZ_SBLB01000014.1"/>
</dbReference>
<keyword evidence="5 9" id="KW-1133">Transmembrane helix</keyword>
<feature type="transmembrane region" description="Helical" evidence="9">
    <location>
        <begin position="43"/>
        <end position="62"/>
    </location>
</feature>
<dbReference type="GO" id="GO:0005886">
    <property type="term" value="C:plasma membrane"/>
    <property type="evidence" value="ECO:0007669"/>
    <property type="project" value="UniProtKB-SubCell"/>
</dbReference>
<dbReference type="AlphaFoldDB" id="A0A4Q2UBV8"/>
<keyword evidence="6" id="KW-0406">Ion transport</keyword>
<dbReference type="EMBL" id="SBLB01000014">
    <property type="protein sequence ID" value="RYC66447.1"/>
    <property type="molecule type" value="Genomic_DNA"/>
</dbReference>
<protein>
    <recommendedName>
        <fullName evidence="12">Bestrophin</fullName>
    </recommendedName>
</protein>
<proteinExistence type="inferred from homology"/>
<dbReference type="GO" id="GO:0005254">
    <property type="term" value="F:chloride channel activity"/>
    <property type="evidence" value="ECO:0007669"/>
    <property type="project" value="InterPro"/>
</dbReference>
<evidence type="ECO:0000256" key="5">
    <source>
        <dbReference type="ARBA" id="ARBA00022989"/>
    </source>
</evidence>
<reference evidence="10 11" key="1">
    <citation type="submission" date="2019-01" db="EMBL/GenBank/DDBJ databases">
        <title>Spirosoma flava sp. nov., a propanil-degrading bacterium isolated from herbicide-contaminated soil.</title>
        <authorList>
            <person name="Zhang L."/>
            <person name="Jiang J.-D."/>
        </authorList>
    </citation>
    <scope>NUCLEOTIDE SEQUENCE [LARGE SCALE GENOMIC DNA]</scope>
    <source>
        <strain evidence="10 11">TY50</strain>
    </source>
</reference>
<evidence type="ECO:0000256" key="7">
    <source>
        <dbReference type="ARBA" id="ARBA00023136"/>
    </source>
</evidence>
<dbReference type="Pfam" id="PF25539">
    <property type="entry name" value="Bestrophin_2"/>
    <property type="match status" value="1"/>
</dbReference>
<gene>
    <name evidence="10" type="ORF">EQG79_29145</name>
</gene>
<comment type="subcellular location">
    <subcellularLocation>
        <location evidence="1">Cell membrane</location>
        <topology evidence="1">Multi-pass membrane protein</topology>
    </subcellularLocation>
</comment>
<accession>A0A4Q2UBV8</accession>
<name>A0A4Q2UBV8_9BACT</name>
<dbReference type="PANTHER" id="PTHR33281:SF19">
    <property type="entry name" value="VOLTAGE-DEPENDENT ANION CHANNEL-FORMING PROTEIN YNEE"/>
    <property type="match status" value="1"/>
</dbReference>
<evidence type="ECO:0000256" key="4">
    <source>
        <dbReference type="ARBA" id="ARBA00022692"/>
    </source>
</evidence>
<dbReference type="InterPro" id="IPR044669">
    <property type="entry name" value="YneE/VCCN1/2-like"/>
</dbReference>
<evidence type="ECO:0000256" key="3">
    <source>
        <dbReference type="ARBA" id="ARBA00022475"/>
    </source>
</evidence>
<evidence type="ECO:0008006" key="12">
    <source>
        <dbReference type="Google" id="ProtNLM"/>
    </source>
</evidence>
<evidence type="ECO:0000256" key="8">
    <source>
        <dbReference type="ARBA" id="ARBA00034708"/>
    </source>
</evidence>
<keyword evidence="2" id="KW-0813">Transport</keyword>